<protein>
    <submittedName>
        <fullName evidence="3">Uncharacterized protein</fullName>
    </submittedName>
</protein>
<feature type="chain" id="PRO_5034948471" evidence="2">
    <location>
        <begin position="17"/>
        <end position="447"/>
    </location>
</feature>
<feature type="compositionally biased region" description="Basic residues" evidence="1">
    <location>
        <begin position="421"/>
        <end position="433"/>
    </location>
</feature>
<feature type="compositionally biased region" description="Basic and acidic residues" evidence="1">
    <location>
        <begin position="437"/>
        <end position="447"/>
    </location>
</feature>
<name>A0A8D8VJC2_9HEMI</name>
<reference evidence="3" key="1">
    <citation type="submission" date="2021-05" db="EMBL/GenBank/DDBJ databases">
        <authorList>
            <person name="Alioto T."/>
            <person name="Alioto T."/>
            <person name="Gomez Garrido J."/>
        </authorList>
    </citation>
    <scope>NUCLEOTIDE SEQUENCE</scope>
</reference>
<evidence type="ECO:0000313" key="3">
    <source>
        <dbReference type="EMBL" id="CAG6626702.1"/>
    </source>
</evidence>
<dbReference type="AlphaFoldDB" id="A0A8D8VJC2"/>
<keyword evidence="2" id="KW-0732">Signal</keyword>
<organism evidence="3">
    <name type="scientific">Cacopsylla melanoneura</name>
    <dbReference type="NCBI Taxonomy" id="428564"/>
    <lineage>
        <taxon>Eukaryota</taxon>
        <taxon>Metazoa</taxon>
        <taxon>Ecdysozoa</taxon>
        <taxon>Arthropoda</taxon>
        <taxon>Hexapoda</taxon>
        <taxon>Insecta</taxon>
        <taxon>Pterygota</taxon>
        <taxon>Neoptera</taxon>
        <taxon>Paraneoptera</taxon>
        <taxon>Hemiptera</taxon>
        <taxon>Sternorrhyncha</taxon>
        <taxon>Psylloidea</taxon>
        <taxon>Psyllidae</taxon>
        <taxon>Psyllinae</taxon>
        <taxon>Cacopsylla</taxon>
    </lineage>
</organism>
<proteinExistence type="predicted"/>
<feature type="region of interest" description="Disordered" evidence="1">
    <location>
        <begin position="421"/>
        <end position="447"/>
    </location>
</feature>
<sequence>MDCLFLALFLVSSGNTLNTHEHHQHFNRWLKEAKEGKGIVVGPAQANEHICIDCLHRMRGKASIQNLLYKTAWKGQYDNVQDFQDFTEIIDKQRTDSNNMDTHLLYLYEMVNVHRKSRGSTENENHFGEIKKYARRKRDEGRINRDEKVKLRNITKEERDKRKRISETLKEFWRNHRDAMITDNEKSLKTTEQYSLRQYEWKQREKKDSKQLEDQDRMREHNDKTKETAHNDENNNTWADDRRREKYVKNEETLVHDNNTRITCDENRRRKISNSMKQYWQKHREEGLTYDNKIIIEHSRRLKIYWKRQIEEGLTDRIKEFIAKRKHMKELWSNETIIREQSEKLRNYWKHLQGQKRTERCERQSQRMKAYWRRQREKSGTQRQKEIAEKLKEYWIKKREKLGVSDYSVKINWIDENKTKIKKRKRGKKKQKWWQKLQDKGANDTKS</sequence>
<feature type="region of interest" description="Disordered" evidence="1">
    <location>
        <begin position="201"/>
        <end position="239"/>
    </location>
</feature>
<accession>A0A8D8VJC2</accession>
<evidence type="ECO:0000256" key="1">
    <source>
        <dbReference type="SAM" id="MobiDB-lite"/>
    </source>
</evidence>
<dbReference type="EMBL" id="HBUF01063306">
    <property type="protein sequence ID" value="CAG6626702.1"/>
    <property type="molecule type" value="Transcribed_RNA"/>
</dbReference>
<evidence type="ECO:0000256" key="2">
    <source>
        <dbReference type="SAM" id="SignalP"/>
    </source>
</evidence>
<feature type="signal peptide" evidence="2">
    <location>
        <begin position="1"/>
        <end position="16"/>
    </location>
</feature>